<dbReference type="InterPro" id="IPR003886">
    <property type="entry name" value="NIDO_dom"/>
</dbReference>
<dbReference type="CDD" id="cd00054">
    <property type="entry name" value="EGF_CA"/>
    <property type="match status" value="4"/>
</dbReference>
<dbReference type="Gene3D" id="2.20.100.10">
    <property type="entry name" value="Thrombospondin type-1 (TSP1) repeat"/>
    <property type="match status" value="1"/>
</dbReference>
<keyword evidence="3" id="KW-0677">Repeat</keyword>
<proteinExistence type="predicted"/>
<dbReference type="InterPro" id="IPR013032">
    <property type="entry name" value="EGF-like_CS"/>
</dbReference>
<evidence type="ECO:0000256" key="5">
    <source>
        <dbReference type="PROSITE-ProRule" id="PRU00076"/>
    </source>
</evidence>
<evidence type="ECO:0000256" key="3">
    <source>
        <dbReference type="ARBA" id="ARBA00022737"/>
    </source>
</evidence>
<accession>A0ABP0GF46</accession>
<evidence type="ECO:0000313" key="12">
    <source>
        <dbReference type="Proteomes" id="UP001642483"/>
    </source>
</evidence>
<evidence type="ECO:0000259" key="10">
    <source>
        <dbReference type="PROSITE" id="PS50923"/>
    </source>
</evidence>
<dbReference type="InterPro" id="IPR001881">
    <property type="entry name" value="EGF-like_Ca-bd_dom"/>
</dbReference>
<dbReference type="InterPro" id="IPR035976">
    <property type="entry name" value="Sushi/SCR/CCP_sf"/>
</dbReference>
<feature type="domain" description="EGF-like" evidence="8">
    <location>
        <begin position="1088"/>
        <end position="1126"/>
    </location>
</feature>
<dbReference type="PROSITE" id="PS01187">
    <property type="entry name" value="EGF_CA"/>
    <property type="match status" value="2"/>
</dbReference>
<dbReference type="InterPro" id="IPR000436">
    <property type="entry name" value="Sushi_SCR_CCP_dom"/>
</dbReference>
<dbReference type="Gene3D" id="2.10.70.10">
    <property type="entry name" value="Complement Module, domain 1"/>
    <property type="match status" value="1"/>
</dbReference>
<evidence type="ECO:0000256" key="1">
    <source>
        <dbReference type="ARBA" id="ARBA00022536"/>
    </source>
</evidence>
<dbReference type="PROSITE" id="PS50026">
    <property type="entry name" value="EGF_3"/>
    <property type="match status" value="4"/>
</dbReference>
<dbReference type="PROSITE" id="PS01186">
    <property type="entry name" value="EGF_2"/>
    <property type="match status" value="1"/>
</dbReference>
<dbReference type="InterPro" id="IPR018097">
    <property type="entry name" value="EGF_Ca-bd_CS"/>
</dbReference>
<dbReference type="SUPFAM" id="SSF57196">
    <property type="entry name" value="EGF/Laminin"/>
    <property type="match status" value="4"/>
</dbReference>
<evidence type="ECO:0000313" key="11">
    <source>
        <dbReference type="EMBL" id="CAK8690042.1"/>
    </source>
</evidence>
<dbReference type="PROSITE" id="PS50923">
    <property type="entry name" value="SUSHI"/>
    <property type="match status" value="1"/>
</dbReference>
<dbReference type="PROSITE" id="PS50092">
    <property type="entry name" value="TSP1"/>
    <property type="match status" value="1"/>
</dbReference>
<dbReference type="InterPro" id="IPR000152">
    <property type="entry name" value="EGF-type_Asp/Asn_hydroxyl_site"/>
</dbReference>
<evidence type="ECO:0000259" key="9">
    <source>
        <dbReference type="PROSITE" id="PS50856"/>
    </source>
</evidence>
<dbReference type="InterPro" id="IPR000742">
    <property type="entry name" value="EGF"/>
</dbReference>
<dbReference type="PROSITE" id="PS00022">
    <property type="entry name" value="EGF_1"/>
    <property type="match status" value="1"/>
</dbReference>
<dbReference type="PANTHER" id="PTHR24039:SF58">
    <property type="entry name" value="EGF-LIKE DOMAIN-CONTAINING PROTEIN"/>
    <property type="match status" value="1"/>
</dbReference>
<dbReference type="SMART" id="SM00179">
    <property type="entry name" value="EGF_CA"/>
    <property type="match status" value="6"/>
</dbReference>
<dbReference type="EMBL" id="CAWYQH010000112">
    <property type="protein sequence ID" value="CAK8690042.1"/>
    <property type="molecule type" value="Genomic_DNA"/>
</dbReference>
<keyword evidence="7" id="KW-0812">Transmembrane</keyword>
<dbReference type="Pfam" id="PF12661">
    <property type="entry name" value="hEGF"/>
    <property type="match status" value="1"/>
</dbReference>
<dbReference type="SUPFAM" id="SSF57535">
    <property type="entry name" value="Complement control module/SCR domain"/>
    <property type="match status" value="1"/>
</dbReference>
<evidence type="ECO:0000259" key="8">
    <source>
        <dbReference type="PROSITE" id="PS50026"/>
    </source>
</evidence>
<keyword evidence="7" id="KW-0472">Membrane</keyword>
<evidence type="ECO:0000256" key="7">
    <source>
        <dbReference type="SAM" id="Phobius"/>
    </source>
</evidence>
<dbReference type="Proteomes" id="UP001642483">
    <property type="component" value="Unassembled WGS sequence"/>
</dbReference>
<name>A0ABP0GF46_CLALP</name>
<dbReference type="SMART" id="SM00209">
    <property type="entry name" value="TSP1"/>
    <property type="match status" value="1"/>
</dbReference>
<evidence type="ECO:0000256" key="4">
    <source>
        <dbReference type="ARBA" id="ARBA00023157"/>
    </source>
</evidence>
<protein>
    <submittedName>
        <fullName evidence="11">Uncharacterized protein</fullName>
    </submittedName>
</protein>
<feature type="disulfide bond" evidence="5">
    <location>
        <begin position="109"/>
        <end position="118"/>
    </location>
</feature>
<dbReference type="SMART" id="SM00539">
    <property type="entry name" value="NIDO"/>
    <property type="match status" value="1"/>
</dbReference>
<dbReference type="Pfam" id="PF00090">
    <property type="entry name" value="TSP_1"/>
    <property type="match status" value="1"/>
</dbReference>
<dbReference type="Pfam" id="PF07645">
    <property type="entry name" value="EGF_CA"/>
    <property type="match status" value="3"/>
</dbReference>
<dbReference type="SMART" id="SM00181">
    <property type="entry name" value="EGF"/>
    <property type="match status" value="8"/>
</dbReference>
<dbReference type="Pfam" id="PF14670">
    <property type="entry name" value="FXa_inhibition"/>
    <property type="match status" value="1"/>
</dbReference>
<dbReference type="CDD" id="cd00033">
    <property type="entry name" value="CCP"/>
    <property type="match status" value="1"/>
</dbReference>
<comment type="caution">
    <text evidence="5">Lacks conserved residue(s) required for the propagation of feature annotation.</text>
</comment>
<keyword evidence="7" id="KW-1133">Transmembrane helix</keyword>
<feature type="domain" description="AMOP" evidence="9">
    <location>
        <begin position="550"/>
        <end position="676"/>
    </location>
</feature>
<keyword evidence="12" id="KW-1185">Reference proteome</keyword>
<dbReference type="Gene3D" id="2.10.25.10">
    <property type="entry name" value="Laminin"/>
    <property type="match status" value="5"/>
</dbReference>
<dbReference type="PROSITE" id="PS00010">
    <property type="entry name" value="ASX_HYDROXYL"/>
    <property type="match status" value="3"/>
</dbReference>
<sequence length="1543" mass="173522">MIKINNKMKKLCKLDTSQQDDHPCGKPLQGRHSVYTKETDETGVTYVAYACKPSYEVEKGHNTSHCLNNKTWSGEPLICRDGLNCRNSHDPCKNNGTCVELDPSFDCQCQGKFYGSLCEIANGNWGAWMEWSNCTSTCNAGIRIKRRECNNPAPTSKGQMCIGPAMQTTPCNPRDCANGTYSWCDNDGDRCGQQADKAVCSIYEESYRCTCLEGVVEKWDEHDNFIRCEDIDECRDNSHNCDINSRCYNKEGSYMCKCREGFQSRAKNRTGYVGECVESRLISYGKEANDKLVKSVSRGTGERVSEILEIPSGIALEDGASNRFTCKSIYVSENGVVVITNLRQATDTERKPSFRNPVDIIAGQNNTEGFMPYRNNTCALLAIFWADTNSSHGRIWYHVYNMHDVNKTVNSSRDHSFLKQITETFKDFDPNFVVVITWDKMKPPWKSISEEMTFQMLLATDGTRTVVANLYEESFLTWKPVFNVPHDIPKYPAVSGYVVKGKIPKKWQHPWSGLWNIDNSKPNIYRIDQAKFNTTKKAGQYTYDLTPGYDKSSAGVKCYQWYKKQTEIKSEIAERVSSCPPSLGYLKLQENVTWIKIEENVNVICYRWKFKFDTGGSFDCCYKTFNNMTSLINGKNAITRGTGLYVVDYANDQMMKDICCQRTQSNYFCSLFAERRPPTSSRRYEPPYTASGIAGVHFTAINGNTTQIKKPGEHPLLDGEGVLMIGTINDQKLTAISLSADNLTLEFVASDNGLNCIIDGIICKHATLSTKQVYFTSDWIGVATRKGAFIKVMLVKGGLEFVIQLPKSVLSGDATGILSKQGESSDVPQNISPEFDSTELMYFSPYHNQSDNYKSENKTDYPLGYGKAKIIAEKTLAEDFQVNIDINQIDGETVVANWNGAVKRRPGYLFLRSPSAKLIENLILAVIDKTADRPVVSLMFPDIFICTCTSINGRCPTKIPYTKYTGPFTTYLDCVCNAGYVGSNCDEALLPCRENPCFSGVDCKSNFNSSDDGKQRISKDYRCGKCPSVFTSGNGETCFYENPCLKKSFTQGGHKCQEAKCVHKPGGYSCICNKGFRTKIDSNTTCKDINECDGNHSCDKKHGKCENTLGSYRCSCNVGFTMKDGGCVDRNECLHDNGGCQRRCHNTVGSFRCSCEPGYKLQKDNKNCKEINECDEYARDHCQQICSDNRTGKPFYCTCLHRYRLMQNYADCEALFSERVTTTVLTPTALPKFVRPTHKTTSNVMPTSTTEPLGAITTVTTQATTRQTQTTEKVTSTAIRNSISTRELATSVARPIFTEIASTTAPLYVEYMEGIDELLKNWLLKFLKTSILSRKDQIAFIDLILSVSFLFEDDDLAFLLQLSCNLNLEEESCASLETKFKQNGLSMSILNLHKRFLRKFISLKQHIDVDLNSLFFSSQLQCPGLTLKSLSKIIGFIFNCVQSGLYIFAEETVIERRETKDDAPSLIITTHAASTVTEQMMVMPPLVFAWITALVVLCTIGLFVVLILGTRYCFPWHKEKVLARETKKKHMMRESWPRVVSSQ</sequence>
<dbReference type="InterPro" id="IPR000884">
    <property type="entry name" value="TSP1_rpt"/>
</dbReference>
<keyword evidence="1 5" id="KW-0245">EGF-like domain</keyword>
<dbReference type="InterPro" id="IPR036383">
    <property type="entry name" value="TSP1_rpt_sf"/>
</dbReference>
<feature type="transmembrane region" description="Helical" evidence="7">
    <location>
        <begin position="1487"/>
        <end position="1508"/>
    </location>
</feature>
<feature type="domain" description="Sushi" evidence="10">
    <location>
        <begin position="22"/>
        <end position="81"/>
    </location>
</feature>
<organism evidence="11 12">
    <name type="scientific">Clavelina lepadiformis</name>
    <name type="common">Light-bulb sea squirt</name>
    <name type="synonym">Ascidia lepadiformis</name>
    <dbReference type="NCBI Taxonomy" id="159417"/>
    <lineage>
        <taxon>Eukaryota</taxon>
        <taxon>Metazoa</taxon>
        <taxon>Chordata</taxon>
        <taxon>Tunicata</taxon>
        <taxon>Ascidiacea</taxon>
        <taxon>Aplousobranchia</taxon>
        <taxon>Clavelinidae</taxon>
        <taxon>Clavelina</taxon>
    </lineage>
</organism>
<evidence type="ECO:0000256" key="6">
    <source>
        <dbReference type="PROSITE-ProRule" id="PRU00302"/>
    </source>
</evidence>
<dbReference type="InterPro" id="IPR005533">
    <property type="entry name" value="AMOP_dom"/>
</dbReference>
<reference evidence="11 12" key="1">
    <citation type="submission" date="2024-02" db="EMBL/GenBank/DDBJ databases">
        <authorList>
            <person name="Daric V."/>
            <person name="Darras S."/>
        </authorList>
    </citation>
    <scope>NUCLEOTIDE SEQUENCE [LARGE SCALE GENOMIC DNA]</scope>
</reference>
<dbReference type="PROSITE" id="PS50856">
    <property type="entry name" value="AMOP"/>
    <property type="match status" value="1"/>
</dbReference>
<dbReference type="Pfam" id="PF06119">
    <property type="entry name" value="NIDO"/>
    <property type="match status" value="1"/>
</dbReference>
<feature type="domain" description="EGF-like" evidence="8">
    <location>
        <begin position="1129"/>
        <end position="1169"/>
    </location>
</feature>
<keyword evidence="6" id="KW-0768">Sushi</keyword>
<feature type="domain" description="EGF-like" evidence="8">
    <location>
        <begin position="230"/>
        <end position="268"/>
    </location>
</feature>
<gene>
    <name evidence="11" type="ORF">CVLEPA_LOCUS22687</name>
</gene>
<dbReference type="SUPFAM" id="SSF82895">
    <property type="entry name" value="TSP-1 type 1 repeat"/>
    <property type="match status" value="1"/>
</dbReference>
<dbReference type="InterPro" id="IPR049883">
    <property type="entry name" value="NOTCH1_EGF-like"/>
</dbReference>
<dbReference type="PANTHER" id="PTHR24039">
    <property type="entry name" value="FIBRILLIN-RELATED"/>
    <property type="match status" value="1"/>
</dbReference>
<evidence type="ECO:0000256" key="2">
    <source>
        <dbReference type="ARBA" id="ARBA00022729"/>
    </source>
</evidence>
<comment type="caution">
    <text evidence="11">The sequence shown here is derived from an EMBL/GenBank/DDBJ whole genome shotgun (WGS) entry which is preliminary data.</text>
</comment>
<keyword evidence="4 5" id="KW-1015">Disulfide bond</keyword>
<keyword evidence="2" id="KW-0732">Signal</keyword>
<feature type="domain" description="EGF-like" evidence="8">
    <location>
        <begin position="81"/>
        <end position="119"/>
    </location>
</feature>